<proteinExistence type="predicted"/>
<dbReference type="CDD" id="cd14014">
    <property type="entry name" value="STKc_PknB_like"/>
    <property type="match status" value="1"/>
</dbReference>
<dbReference type="InterPro" id="IPR008271">
    <property type="entry name" value="Ser/Thr_kinase_AS"/>
</dbReference>
<protein>
    <submittedName>
        <fullName evidence="6">Serine/threonine-protein kinase PrkC</fullName>
        <ecNumber evidence="6">2.7.11.1</ecNumber>
    </submittedName>
</protein>
<dbReference type="Gene3D" id="1.10.510.10">
    <property type="entry name" value="Transferase(Phosphotransferase) domain 1"/>
    <property type="match status" value="1"/>
</dbReference>
<dbReference type="Proteomes" id="UP000315003">
    <property type="component" value="Chromosome"/>
</dbReference>
<dbReference type="PANTHER" id="PTHR43289:SF6">
    <property type="entry name" value="SERINE_THREONINE-PROTEIN KINASE NEKL-3"/>
    <property type="match status" value="1"/>
</dbReference>
<keyword evidence="3 6" id="KW-0418">Kinase</keyword>
<evidence type="ECO:0000256" key="3">
    <source>
        <dbReference type="ARBA" id="ARBA00022777"/>
    </source>
</evidence>
<dbReference type="SMART" id="SM00220">
    <property type="entry name" value="S_TKc"/>
    <property type="match status" value="1"/>
</dbReference>
<dbReference type="EC" id="2.7.11.1" evidence="6"/>
<gene>
    <name evidence="6" type="primary">prkC_17</name>
    <name evidence="6" type="ORF">SV7mr_49230</name>
</gene>
<dbReference type="Pfam" id="PF00069">
    <property type="entry name" value="Pkinase"/>
    <property type="match status" value="1"/>
</dbReference>
<dbReference type="EMBL" id="CP036272">
    <property type="protein sequence ID" value="QDT62375.1"/>
    <property type="molecule type" value="Genomic_DNA"/>
</dbReference>
<feature type="domain" description="Protein kinase" evidence="5">
    <location>
        <begin position="4"/>
        <end position="285"/>
    </location>
</feature>
<dbReference type="SUPFAM" id="SSF56112">
    <property type="entry name" value="Protein kinase-like (PK-like)"/>
    <property type="match status" value="1"/>
</dbReference>
<keyword evidence="4" id="KW-0067">ATP-binding</keyword>
<name>A0A517T1W0_9BACT</name>
<dbReference type="InterPro" id="IPR000719">
    <property type="entry name" value="Prot_kinase_dom"/>
</dbReference>
<keyword evidence="7" id="KW-1185">Reference proteome</keyword>
<dbReference type="GO" id="GO:0005524">
    <property type="term" value="F:ATP binding"/>
    <property type="evidence" value="ECO:0007669"/>
    <property type="project" value="UniProtKB-KW"/>
</dbReference>
<dbReference type="PANTHER" id="PTHR43289">
    <property type="entry name" value="MITOGEN-ACTIVATED PROTEIN KINASE KINASE KINASE 20-RELATED"/>
    <property type="match status" value="1"/>
</dbReference>
<dbReference type="AlphaFoldDB" id="A0A517T1W0"/>
<evidence type="ECO:0000259" key="5">
    <source>
        <dbReference type="PROSITE" id="PS50011"/>
    </source>
</evidence>
<sequence length="429" mass="48494">METYNDKQKLGDGGCADVIRCERSSDGKEFAKKILFSHLGDKLVRRFKQEVRIQQNLVHPNIIPVLDSQLDSPPYWYVMPLYRTSLRDVMNDVIGNDERIDKVFVAVLNAIDYAHSQGVIHRDLKPHNVLLNDFDDVVVTDFGIGKVMDVEGDRFTATGQFMGSSLYASPEQCTDAKNVDHRSDIYNLGRMLYEMHTERLTSSVQSLDRLPKDVAIIVERSTENRISRRYQTVSDLIDAWRSRTQGRTSEANSSELSRILEELSDGPINTNNLKTLDRLLTPDTIDQDLRREVMLKLSVDALAGWNQINPENSGEVIGAFVRDTTSQNWGAAHLDAVTTRCSNLFIASQNARTRADLIYCILFLGIVRKKYAAIENASQLLQVVSRPEDIEAIIAKLSAGNPIIVKELPTWMSTEDLHSRLATFFTTRD</sequence>
<dbReference type="RefSeq" id="WP_419187811.1">
    <property type="nucleotide sequence ID" value="NZ_CP036272.1"/>
</dbReference>
<dbReference type="InterPro" id="IPR011009">
    <property type="entry name" value="Kinase-like_dom_sf"/>
</dbReference>
<dbReference type="PROSITE" id="PS50011">
    <property type="entry name" value="PROTEIN_KINASE_DOM"/>
    <property type="match status" value="1"/>
</dbReference>
<evidence type="ECO:0000313" key="6">
    <source>
        <dbReference type="EMBL" id="QDT62375.1"/>
    </source>
</evidence>
<evidence type="ECO:0000256" key="2">
    <source>
        <dbReference type="ARBA" id="ARBA00022741"/>
    </source>
</evidence>
<evidence type="ECO:0000313" key="7">
    <source>
        <dbReference type="Proteomes" id="UP000315003"/>
    </source>
</evidence>
<organism evidence="6 7">
    <name type="scientific">Stieleria bergensis</name>
    <dbReference type="NCBI Taxonomy" id="2528025"/>
    <lineage>
        <taxon>Bacteria</taxon>
        <taxon>Pseudomonadati</taxon>
        <taxon>Planctomycetota</taxon>
        <taxon>Planctomycetia</taxon>
        <taxon>Pirellulales</taxon>
        <taxon>Pirellulaceae</taxon>
        <taxon>Stieleria</taxon>
    </lineage>
</organism>
<accession>A0A517T1W0</accession>
<evidence type="ECO:0000256" key="1">
    <source>
        <dbReference type="ARBA" id="ARBA00022679"/>
    </source>
</evidence>
<evidence type="ECO:0000256" key="4">
    <source>
        <dbReference type="ARBA" id="ARBA00022840"/>
    </source>
</evidence>
<reference evidence="6 7" key="1">
    <citation type="submission" date="2019-02" db="EMBL/GenBank/DDBJ databases">
        <title>Deep-cultivation of Planctomycetes and their phenomic and genomic characterization uncovers novel biology.</title>
        <authorList>
            <person name="Wiegand S."/>
            <person name="Jogler M."/>
            <person name="Boedeker C."/>
            <person name="Pinto D."/>
            <person name="Vollmers J."/>
            <person name="Rivas-Marin E."/>
            <person name="Kohn T."/>
            <person name="Peeters S.H."/>
            <person name="Heuer A."/>
            <person name="Rast P."/>
            <person name="Oberbeckmann S."/>
            <person name="Bunk B."/>
            <person name="Jeske O."/>
            <person name="Meyerdierks A."/>
            <person name="Storesund J.E."/>
            <person name="Kallscheuer N."/>
            <person name="Luecker S."/>
            <person name="Lage O.M."/>
            <person name="Pohl T."/>
            <person name="Merkel B.J."/>
            <person name="Hornburger P."/>
            <person name="Mueller R.-W."/>
            <person name="Bruemmer F."/>
            <person name="Labrenz M."/>
            <person name="Spormann A.M."/>
            <person name="Op den Camp H."/>
            <person name="Overmann J."/>
            <person name="Amann R."/>
            <person name="Jetten M.S.M."/>
            <person name="Mascher T."/>
            <person name="Medema M.H."/>
            <person name="Devos D.P."/>
            <person name="Kaster A.-K."/>
            <person name="Ovreas L."/>
            <person name="Rohde M."/>
            <person name="Galperin M.Y."/>
            <person name="Jogler C."/>
        </authorList>
    </citation>
    <scope>NUCLEOTIDE SEQUENCE [LARGE SCALE GENOMIC DNA]</scope>
    <source>
        <strain evidence="6 7">SV_7m_r</strain>
    </source>
</reference>
<keyword evidence="2" id="KW-0547">Nucleotide-binding</keyword>
<dbReference type="PROSITE" id="PS00108">
    <property type="entry name" value="PROTEIN_KINASE_ST"/>
    <property type="match status" value="1"/>
</dbReference>
<dbReference type="GO" id="GO:0004674">
    <property type="term" value="F:protein serine/threonine kinase activity"/>
    <property type="evidence" value="ECO:0007669"/>
    <property type="project" value="UniProtKB-EC"/>
</dbReference>
<keyword evidence="1 6" id="KW-0808">Transferase</keyword>